<evidence type="ECO:0000259" key="15">
    <source>
        <dbReference type="PROSITE" id="PS50885"/>
    </source>
</evidence>
<keyword evidence="12 13" id="KW-0472">Membrane</keyword>
<keyword evidence="8 16" id="KW-0418">Kinase</keyword>
<dbReference type="InterPro" id="IPR036097">
    <property type="entry name" value="HisK_dim/P_sf"/>
</dbReference>
<name>A0A918XUT0_9PROT</name>
<organism evidence="16 17">
    <name type="scientific">Thalassobaculum fulvum</name>
    <dbReference type="NCBI Taxonomy" id="1633335"/>
    <lineage>
        <taxon>Bacteria</taxon>
        <taxon>Pseudomonadati</taxon>
        <taxon>Pseudomonadota</taxon>
        <taxon>Alphaproteobacteria</taxon>
        <taxon>Rhodospirillales</taxon>
        <taxon>Thalassobaculaceae</taxon>
        <taxon>Thalassobaculum</taxon>
    </lineage>
</organism>
<keyword evidence="6 13" id="KW-0812">Transmembrane</keyword>
<keyword evidence="7" id="KW-0547">Nucleotide-binding</keyword>
<accession>A0A918XUT0</accession>
<dbReference type="AlphaFoldDB" id="A0A918XUT0"/>
<feature type="transmembrane region" description="Helical" evidence="13">
    <location>
        <begin position="12"/>
        <end position="34"/>
    </location>
</feature>
<evidence type="ECO:0000313" key="17">
    <source>
        <dbReference type="Proteomes" id="UP000630353"/>
    </source>
</evidence>
<dbReference type="EC" id="2.7.13.3" evidence="3"/>
<dbReference type="Proteomes" id="UP000630353">
    <property type="component" value="Unassembled WGS sequence"/>
</dbReference>
<evidence type="ECO:0000313" key="16">
    <source>
        <dbReference type="EMBL" id="GHD54366.1"/>
    </source>
</evidence>
<dbReference type="CDD" id="cd00075">
    <property type="entry name" value="HATPase"/>
    <property type="match status" value="1"/>
</dbReference>
<evidence type="ECO:0000256" key="2">
    <source>
        <dbReference type="ARBA" id="ARBA00004141"/>
    </source>
</evidence>
<dbReference type="Gene3D" id="1.20.5.1040">
    <property type="entry name" value="Sensor protein qsec"/>
    <property type="match status" value="1"/>
</dbReference>
<dbReference type="RefSeq" id="WP_189991339.1">
    <property type="nucleotide sequence ID" value="NZ_BMZS01000007.1"/>
</dbReference>
<keyword evidence="5" id="KW-0808">Transferase</keyword>
<keyword evidence="9" id="KW-0067">ATP-binding</keyword>
<dbReference type="SMART" id="SM00387">
    <property type="entry name" value="HATPase_c"/>
    <property type="match status" value="1"/>
</dbReference>
<dbReference type="PANTHER" id="PTHR45436:SF14">
    <property type="entry name" value="SENSOR PROTEIN QSEC"/>
    <property type="match status" value="1"/>
</dbReference>
<dbReference type="SUPFAM" id="SSF47384">
    <property type="entry name" value="Homodimeric domain of signal transducing histidine kinase"/>
    <property type="match status" value="1"/>
</dbReference>
<dbReference type="Gene3D" id="1.10.287.130">
    <property type="match status" value="1"/>
</dbReference>
<reference evidence="16" key="1">
    <citation type="journal article" date="2014" name="Int. J. Syst. Evol. Microbiol.">
        <title>Complete genome sequence of Corynebacterium casei LMG S-19264T (=DSM 44701T), isolated from a smear-ripened cheese.</title>
        <authorList>
            <consortium name="US DOE Joint Genome Institute (JGI-PGF)"/>
            <person name="Walter F."/>
            <person name="Albersmeier A."/>
            <person name="Kalinowski J."/>
            <person name="Ruckert C."/>
        </authorList>
    </citation>
    <scope>NUCLEOTIDE SEQUENCE</scope>
    <source>
        <strain evidence="16">KCTC 42651</strain>
    </source>
</reference>
<dbReference type="GO" id="GO:0005886">
    <property type="term" value="C:plasma membrane"/>
    <property type="evidence" value="ECO:0007669"/>
    <property type="project" value="TreeGrafter"/>
</dbReference>
<dbReference type="GO" id="GO:0005524">
    <property type="term" value="F:ATP binding"/>
    <property type="evidence" value="ECO:0007669"/>
    <property type="project" value="UniProtKB-KW"/>
</dbReference>
<dbReference type="PROSITE" id="PS50109">
    <property type="entry name" value="HIS_KIN"/>
    <property type="match status" value="1"/>
</dbReference>
<proteinExistence type="predicted"/>
<keyword evidence="10 13" id="KW-1133">Transmembrane helix</keyword>
<keyword evidence="4" id="KW-0597">Phosphoprotein</keyword>
<dbReference type="Pfam" id="PF00512">
    <property type="entry name" value="HisKA"/>
    <property type="match status" value="1"/>
</dbReference>
<sequence>MSDAWSLSRRLSGALILGIAVLWIVAVLSAVVVVRDELNEVFDSALQEMAQRLLPLAIDDLRDEDDDGDGREIDHAANVPEHEEYLVYQLRDASGRVLLRSHDASTKPFPVPLRPGFTDVEGWRAYTERTTDGRLYIQVLDRQAHRREALLETVVWLVAPLALLIPLAGLIIVLVVRRVLAPIAGVREAIRDRGGSDLAPIPGDGMPVELVPIVDDVNRLMRRLAKALESERSFAANSAHELRTPVAAALAQLSRLTEELKGTAGAARADRIADILRGLARTVEKLLQLARAEAGIALRREPVDLVQVAELLVEEFRRDGRYADRIRLEVETDRDVLAMTDIDAIAIAVRNLIENALVHGSAEEPVRVSVAPDRSIAVTNAGPVVPPERMAVLTDRFERGAAKASGSGLGLAIVASIVRQAGGSLELHSPAPGSGSGFAAVIRLPETS</sequence>
<dbReference type="PANTHER" id="PTHR45436">
    <property type="entry name" value="SENSOR HISTIDINE KINASE YKOH"/>
    <property type="match status" value="1"/>
</dbReference>
<evidence type="ECO:0000256" key="5">
    <source>
        <dbReference type="ARBA" id="ARBA00022679"/>
    </source>
</evidence>
<dbReference type="InterPro" id="IPR004358">
    <property type="entry name" value="Sig_transdc_His_kin-like_C"/>
</dbReference>
<evidence type="ECO:0000256" key="6">
    <source>
        <dbReference type="ARBA" id="ARBA00022692"/>
    </source>
</evidence>
<reference evidence="16" key="2">
    <citation type="submission" date="2020-09" db="EMBL/GenBank/DDBJ databases">
        <authorList>
            <person name="Sun Q."/>
            <person name="Kim S."/>
        </authorList>
    </citation>
    <scope>NUCLEOTIDE SEQUENCE</scope>
    <source>
        <strain evidence="16">KCTC 42651</strain>
    </source>
</reference>
<dbReference type="InterPro" id="IPR005467">
    <property type="entry name" value="His_kinase_dom"/>
</dbReference>
<evidence type="ECO:0000256" key="10">
    <source>
        <dbReference type="ARBA" id="ARBA00022989"/>
    </source>
</evidence>
<dbReference type="GO" id="GO:0000155">
    <property type="term" value="F:phosphorelay sensor kinase activity"/>
    <property type="evidence" value="ECO:0007669"/>
    <property type="project" value="InterPro"/>
</dbReference>
<dbReference type="InterPro" id="IPR003594">
    <property type="entry name" value="HATPase_dom"/>
</dbReference>
<dbReference type="PROSITE" id="PS50885">
    <property type="entry name" value="HAMP"/>
    <property type="match status" value="1"/>
</dbReference>
<evidence type="ECO:0000256" key="3">
    <source>
        <dbReference type="ARBA" id="ARBA00012438"/>
    </source>
</evidence>
<feature type="transmembrane region" description="Helical" evidence="13">
    <location>
        <begin position="154"/>
        <end position="176"/>
    </location>
</feature>
<evidence type="ECO:0000256" key="1">
    <source>
        <dbReference type="ARBA" id="ARBA00000085"/>
    </source>
</evidence>
<dbReference type="SUPFAM" id="SSF55874">
    <property type="entry name" value="ATPase domain of HSP90 chaperone/DNA topoisomerase II/histidine kinase"/>
    <property type="match status" value="1"/>
</dbReference>
<dbReference type="InterPro" id="IPR003661">
    <property type="entry name" value="HisK_dim/P_dom"/>
</dbReference>
<dbReference type="CDD" id="cd00082">
    <property type="entry name" value="HisKA"/>
    <property type="match status" value="1"/>
</dbReference>
<keyword evidence="17" id="KW-1185">Reference proteome</keyword>
<comment type="catalytic activity">
    <reaction evidence="1">
        <text>ATP + protein L-histidine = ADP + protein N-phospho-L-histidine.</text>
        <dbReference type="EC" id="2.7.13.3"/>
    </reaction>
</comment>
<keyword evidence="11" id="KW-0902">Two-component regulatory system</keyword>
<evidence type="ECO:0000256" key="11">
    <source>
        <dbReference type="ARBA" id="ARBA00023012"/>
    </source>
</evidence>
<dbReference type="SMART" id="SM00388">
    <property type="entry name" value="HisKA"/>
    <property type="match status" value="1"/>
</dbReference>
<feature type="domain" description="HAMP" evidence="15">
    <location>
        <begin position="177"/>
        <end position="229"/>
    </location>
</feature>
<feature type="domain" description="Histidine kinase" evidence="14">
    <location>
        <begin position="237"/>
        <end position="448"/>
    </location>
</feature>
<evidence type="ECO:0000256" key="13">
    <source>
        <dbReference type="SAM" id="Phobius"/>
    </source>
</evidence>
<comment type="subcellular location">
    <subcellularLocation>
        <location evidence="2">Membrane</location>
        <topology evidence="2">Multi-pass membrane protein</topology>
    </subcellularLocation>
</comment>
<gene>
    <name evidence="16" type="ORF">GCM10017083_31800</name>
</gene>
<evidence type="ECO:0000256" key="8">
    <source>
        <dbReference type="ARBA" id="ARBA00022777"/>
    </source>
</evidence>
<protein>
    <recommendedName>
        <fullName evidence="3">histidine kinase</fullName>
        <ecNumber evidence="3">2.7.13.3</ecNumber>
    </recommendedName>
</protein>
<evidence type="ECO:0000256" key="9">
    <source>
        <dbReference type="ARBA" id="ARBA00022840"/>
    </source>
</evidence>
<dbReference type="EMBL" id="BMZS01000007">
    <property type="protein sequence ID" value="GHD54366.1"/>
    <property type="molecule type" value="Genomic_DNA"/>
</dbReference>
<evidence type="ECO:0000256" key="7">
    <source>
        <dbReference type="ARBA" id="ARBA00022741"/>
    </source>
</evidence>
<evidence type="ECO:0000256" key="12">
    <source>
        <dbReference type="ARBA" id="ARBA00023136"/>
    </source>
</evidence>
<evidence type="ECO:0000256" key="4">
    <source>
        <dbReference type="ARBA" id="ARBA00022553"/>
    </source>
</evidence>
<dbReference type="Pfam" id="PF02518">
    <property type="entry name" value="HATPase_c"/>
    <property type="match status" value="1"/>
</dbReference>
<dbReference type="InterPro" id="IPR050428">
    <property type="entry name" value="TCS_sensor_his_kinase"/>
</dbReference>
<evidence type="ECO:0000259" key="14">
    <source>
        <dbReference type="PROSITE" id="PS50109"/>
    </source>
</evidence>
<dbReference type="InterPro" id="IPR003660">
    <property type="entry name" value="HAMP_dom"/>
</dbReference>
<dbReference type="InterPro" id="IPR036890">
    <property type="entry name" value="HATPase_C_sf"/>
</dbReference>
<comment type="caution">
    <text evidence="16">The sequence shown here is derived from an EMBL/GenBank/DDBJ whole genome shotgun (WGS) entry which is preliminary data.</text>
</comment>
<dbReference type="PRINTS" id="PR00344">
    <property type="entry name" value="BCTRLSENSOR"/>
</dbReference>
<dbReference type="Gene3D" id="3.30.565.10">
    <property type="entry name" value="Histidine kinase-like ATPase, C-terminal domain"/>
    <property type="match status" value="1"/>
</dbReference>